<dbReference type="GO" id="GO:0001734">
    <property type="term" value="F:mRNA m(6)A methyltransferase activity"/>
    <property type="evidence" value="ECO:0007669"/>
    <property type="project" value="UniProtKB-ARBA"/>
</dbReference>
<evidence type="ECO:0000256" key="1">
    <source>
        <dbReference type="ARBA" id="ARBA00022603"/>
    </source>
</evidence>
<dbReference type="InterPro" id="IPR029063">
    <property type="entry name" value="SAM-dependent_MTases_sf"/>
</dbReference>
<keyword evidence="3" id="KW-0949">S-adenosyl-L-methionine</keyword>
<evidence type="ECO:0008006" key="5">
    <source>
        <dbReference type="Google" id="ProtNLM"/>
    </source>
</evidence>
<dbReference type="Pfam" id="PF05063">
    <property type="entry name" value="MT-A70"/>
    <property type="match status" value="1"/>
</dbReference>
<dbReference type="GO" id="GO:0005634">
    <property type="term" value="C:nucleus"/>
    <property type="evidence" value="ECO:0007669"/>
    <property type="project" value="TreeGrafter"/>
</dbReference>
<dbReference type="PROSITE" id="PS51143">
    <property type="entry name" value="MT_A70"/>
    <property type="match status" value="1"/>
</dbReference>
<dbReference type="SUPFAM" id="SSF53335">
    <property type="entry name" value="S-adenosyl-L-methionine-dependent methyltransferases"/>
    <property type="match status" value="1"/>
</dbReference>
<dbReference type="InterPro" id="IPR007757">
    <property type="entry name" value="MT-A70-like"/>
</dbReference>
<sequence>MKKYKIIYADPPWSYSGTLPQRAKVKHYEVMDTQKICDLPINNLSDDNCALFLWTSYYHLPDALRVIESWGFRYVTCAFCWIKLDKGGKAILGMGQWTRSNSEICLFARKGDINRISNDVSQIIMSRRREHSRKPDEVRNKIVDLMGDIPRIELFARQRFQGWDVWGNEAPTKELQMTL</sequence>
<keyword evidence="2" id="KW-0808">Transferase</keyword>
<evidence type="ECO:0000313" key="4">
    <source>
        <dbReference type="EMBL" id="KKN12889.1"/>
    </source>
</evidence>
<keyword evidence="1" id="KW-0489">Methyltransferase</keyword>
<dbReference type="AlphaFoldDB" id="A0A0F9N4J6"/>
<accession>A0A0F9N4J6</accession>
<proteinExistence type="predicted"/>
<dbReference type="GO" id="GO:0032259">
    <property type="term" value="P:methylation"/>
    <property type="evidence" value="ECO:0007669"/>
    <property type="project" value="UniProtKB-KW"/>
</dbReference>
<evidence type="ECO:0000256" key="2">
    <source>
        <dbReference type="ARBA" id="ARBA00022679"/>
    </source>
</evidence>
<protein>
    <recommendedName>
        <fullName evidence="5">DNA methyltransferase</fullName>
    </recommendedName>
</protein>
<dbReference type="PANTHER" id="PTHR12829:SF7">
    <property type="entry name" value="N6-ADENOSINE-METHYLTRANSFERASE CATALYTIC SUBUNIT"/>
    <property type="match status" value="1"/>
</dbReference>
<reference evidence="4" key="1">
    <citation type="journal article" date="2015" name="Nature">
        <title>Complex archaea that bridge the gap between prokaryotes and eukaryotes.</title>
        <authorList>
            <person name="Spang A."/>
            <person name="Saw J.H."/>
            <person name="Jorgensen S.L."/>
            <person name="Zaremba-Niedzwiedzka K."/>
            <person name="Martijn J."/>
            <person name="Lind A.E."/>
            <person name="van Eijk R."/>
            <person name="Schleper C."/>
            <person name="Guy L."/>
            <person name="Ettema T.J."/>
        </authorList>
    </citation>
    <scope>NUCLEOTIDE SEQUENCE</scope>
</reference>
<gene>
    <name evidence="4" type="ORF">LCGC14_1011850</name>
</gene>
<evidence type="ECO:0000256" key="3">
    <source>
        <dbReference type="ARBA" id="ARBA00022691"/>
    </source>
</evidence>
<comment type="caution">
    <text evidence="4">The sequence shown here is derived from an EMBL/GenBank/DDBJ whole genome shotgun (WGS) entry which is preliminary data.</text>
</comment>
<name>A0A0F9N4J6_9ZZZZ</name>
<dbReference type="EMBL" id="LAZR01003981">
    <property type="protein sequence ID" value="KKN12889.1"/>
    <property type="molecule type" value="Genomic_DNA"/>
</dbReference>
<organism evidence="4">
    <name type="scientific">marine sediment metagenome</name>
    <dbReference type="NCBI Taxonomy" id="412755"/>
    <lineage>
        <taxon>unclassified sequences</taxon>
        <taxon>metagenomes</taxon>
        <taxon>ecological metagenomes</taxon>
    </lineage>
</organism>
<dbReference type="PANTHER" id="PTHR12829">
    <property type="entry name" value="N6-ADENOSINE-METHYLTRANSFERASE"/>
    <property type="match status" value="1"/>
</dbReference>